<protein>
    <submittedName>
        <fullName evidence="2">Acyltransferase</fullName>
    </submittedName>
</protein>
<dbReference type="InterPro" id="IPR045746">
    <property type="entry name" value="ACT14924-like_Acyltransf_dom"/>
</dbReference>
<comment type="caution">
    <text evidence="2">The sequence shown here is derived from an EMBL/GenBank/DDBJ whole genome shotgun (WGS) entry which is preliminary data.</text>
</comment>
<dbReference type="Pfam" id="PF19576">
    <property type="entry name" value="Acyltransf_2"/>
    <property type="match status" value="1"/>
</dbReference>
<reference evidence="3" key="1">
    <citation type="submission" date="2018-02" db="EMBL/GenBank/DDBJ databases">
        <authorList>
            <person name="Clavel T."/>
            <person name="Strowig T."/>
        </authorList>
    </citation>
    <scope>NUCLEOTIDE SEQUENCE [LARGE SCALE GENOMIC DNA]</scope>
    <source>
        <strain evidence="3">DSM 100764</strain>
    </source>
</reference>
<evidence type="ECO:0000259" key="1">
    <source>
        <dbReference type="SMART" id="SM00563"/>
    </source>
</evidence>
<dbReference type="AlphaFoldDB" id="A0A2V1IYW1"/>
<dbReference type="Proteomes" id="UP000244925">
    <property type="component" value="Unassembled WGS sequence"/>
</dbReference>
<sequence length="272" mass="30798">MTDDRLRIDLERVLRSRLGDRRMRWIPRRLIAWLERLICQREMNEVLDHAGHLRGAEFCHAALDHLSVSYTTTAEQRLPDTTRVIIASNHPLGGLDGITLIDWAARRYGCQPIVMVNDLLMAITPLAGVFLPINKHGAQSREASEAVDRAFASDRPVIMFPAGLCSRQLPGGTIADLRWRPTFVNRALRSGRTIVPVRFSGINSPSFYRFARLRQRSGLKLNIEMALLPREVFRHRGSHFEIRIGHPITPESIAGGRPQTIADQIRATVYTL</sequence>
<feature type="domain" description="Phospholipid/glycerol acyltransferase" evidence="1">
    <location>
        <begin position="84"/>
        <end position="202"/>
    </location>
</feature>
<organism evidence="2 3">
    <name type="scientific">Paramuribaculum intestinale</name>
    <dbReference type="NCBI Taxonomy" id="2094151"/>
    <lineage>
        <taxon>Bacteria</taxon>
        <taxon>Pseudomonadati</taxon>
        <taxon>Bacteroidota</taxon>
        <taxon>Bacteroidia</taxon>
        <taxon>Bacteroidales</taxon>
        <taxon>Muribaculaceae</taxon>
        <taxon>Paramuribaculum</taxon>
    </lineage>
</organism>
<keyword evidence="2" id="KW-0808">Transferase</keyword>
<keyword evidence="3" id="KW-1185">Reference proteome</keyword>
<dbReference type="SMART" id="SM00563">
    <property type="entry name" value="PlsC"/>
    <property type="match status" value="1"/>
</dbReference>
<gene>
    <name evidence="2" type="ORF">C5O25_04995</name>
</gene>
<name>A0A2V1IYW1_9BACT</name>
<dbReference type="InterPro" id="IPR002123">
    <property type="entry name" value="Plipid/glycerol_acylTrfase"/>
</dbReference>
<evidence type="ECO:0000313" key="3">
    <source>
        <dbReference type="Proteomes" id="UP000244925"/>
    </source>
</evidence>
<dbReference type="EMBL" id="PUBV01000007">
    <property type="protein sequence ID" value="PWB08195.1"/>
    <property type="molecule type" value="Genomic_DNA"/>
</dbReference>
<keyword evidence="2" id="KW-0012">Acyltransferase</keyword>
<proteinExistence type="predicted"/>
<dbReference type="GO" id="GO:0016746">
    <property type="term" value="F:acyltransferase activity"/>
    <property type="evidence" value="ECO:0007669"/>
    <property type="project" value="UniProtKB-KW"/>
</dbReference>
<accession>A0A2V1IYW1</accession>
<dbReference type="RefSeq" id="WP_107035632.1">
    <property type="nucleotide sequence ID" value="NZ_CAOLHR010000014.1"/>
</dbReference>
<evidence type="ECO:0000313" key="2">
    <source>
        <dbReference type="EMBL" id="PWB08195.1"/>
    </source>
</evidence>
<dbReference type="GeneID" id="93424994"/>